<dbReference type="InterPro" id="IPR038286">
    <property type="entry name" value="IPK_sf"/>
</dbReference>
<evidence type="ECO:0000256" key="7">
    <source>
        <dbReference type="ARBA" id="ARBA00036525"/>
    </source>
</evidence>
<dbReference type="Gene3D" id="3.30.470.160">
    <property type="entry name" value="Inositol polyphosphate kinase"/>
    <property type="match status" value="1"/>
</dbReference>
<evidence type="ECO:0000256" key="1">
    <source>
        <dbReference type="ARBA" id="ARBA00007374"/>
    </source>
</evidence>
<feature type="compositionally biased region" description="Low complexity" evidence="9">
    <location>
        <begin position="324"/>
        <end position="336"/>
    </location>
</feature>
<comment type="caution">
    <text evidence="10">The sequence shown here is derived from an EMBL/GenBank/DDBJ whole genome shotgun (WGS) entry which is preliminary data.</text>
</comment>
<dbReference type="GO" id="GO:0032958">
    <property type="term" value="P:inositol phosphate biosynthetic process"/>
    <property type="evidence" value="ECO:0007669"/>
    <property type="project" value="InterPro"/>
</dbReference>
<dbReference type="AlphaFoldDB" id="A0AAW2I028"/>
<evidence type="ECO:0000313" key="10">
    <source>
        <dbReference type="EMBL" id="KAL0275652.1"/>
    </source>
</evidence>
<dbReference type="GO" id="GO:0005524">
    <property type="term" value="F:ATP binding"/>
    <property type="evidence" value="ECO:0007669"/>
    <property type="project" value="UniProtKB-KW"/>
</dbReference>
<keyword evidence="3" id="KW-0547">Nucleotide-binding</keyword>
<protein>
    <recommendedName>
        <fullName evidence="8">Kinase</fullName>
        <ecNumber evidence="8">2.7.-.-</ecNumber>
    </recommendedName>
</protein>
<feature type="region of interest" description="Disordered" evidence="9">
    <location>
        <begin position="314"/>
        <end position="338"/>
    </location>
</feature>
<name>A0AAW2I028_9NEOP</name>
<dbReference type="PANTHER" id="PTHR12400">
    <property type="entry name" value="INOSITOL POLYPHOSPHATE KINASE"/>
    <property type="match status" value="1"/>
</dbReference>
<organism evidence="10">
    <name type="scientific">Menopon gallinae</name>
    <name type="common">poultry shaft louse</name>
    <dbReference type="NCBI Taxonomy" id="328185"/>
    <lineage>
        <taxon>Eukaryota</taxon>
        <taxon>Metazoa</taxon>
        <taxon>Ecdysozoa</taxon>
        <taxon>Arthropoda</taxon>
        <taxon>Hexapoda</taxon>
        <taxon>Insecta</taxon>
        <taxon>Pterygota</taxon>
        <taxon>Neoptera</taxon>
        <taxon>Paraneoptera</taxon>
        <taxon>Psocodea</taxon>
        <taxon>Troctomorpha</taxon>
        <taxon>Phthiraptera</taxon>
        <taxon>Amblycera</taxon>
        <taxon>Menoponidae</taxon>
        <taxon>Menopon</taxon>
    </lineage>
</organism>
<dbReference type="PANTHER" id="PTHR12400:SF51">
    <property type="entry name" value="INOSITOL POLYPHOSPHATE MULTIKINASE"/>
    <property type="match status" value="1"/>
</dbReference>
<evidence type="ECO:0000256" key="8">
    <source>
        <dbReference type="RuleBase" id="RU363090"/>
    </source>
</evidence>
<evidence type="ECO:0000256" key="9">
    <source>
        <dbReference type="SAM" id="MobiDB-lite"/>
    </source>
</evidence>
<dbReference type="GO" id="GO:0005634">
    <property type="term" value="C:nucleus"/>
    <property type="evidence" value="ECO:0007669"/>
    <property type="project" value="TreeGrafter"/>
</dbReference>
<evidence type="ECO:0000256" key="4">
    <source>
        <dbReference type="ARBA" id="ARBA00022777"/>
    </source>
</evidence>
<comment type="similarity">
    <text evidence="1 8">Belongs to the inositol phosphokinase (IPK) family.</text>
</comment>
<comment type="catalytic activity">
    <reaction evidence="7">
        <text>1D-myo-inositol 1,3,4,6-tetrakisphosphate + ATP = 1D-myo-inositol 1,3,4,5,6-pentakisphosphate + ADP + H(+)</text>
        <dbReference type="Rhea" id="RHEA:12717"/>
        <dbReference type="ChEBI" id="CHEBI:15378"/>
        <dbReference type="ChEBI" id="CHEBI:30616"/>
        <dbReference type="ChEBI" id="CHEBI:57660"/>
        <dbReference type="ChEBI" id="CHEBI:57733"/>
        <dbReference type="ChEBI" id="CHEBI:456216"/>
        <dbReference type="EC" id="2.7.1.140"/>
    </reaction>
</comment>
<dbReference type="EC" id="2.7.-.-" evidence="8"/>
<keyword evidence="5" id="KW-0067">ATP-binding</keyword>
<dbReference type="GO" id="GO:0051765">
    <property type="term" value="F:inositol tetrakisphosphate kinase activity"/>
    <property type="evidence" value="ECO:0007669"/>
    <property type="project" value="TreeGrafter"/>
</dbReference>
<dbReference type="Pfam" id="PF03770">
    <property type="entry name" value="IPK"/>
    <property type="match status" value="1"/>
</dbReference>
<gene>
    <name evidence="10" type="ORF">PYX00_003448</name>
</gene>
<dbReference type="GO" id="GO:0005737">
    <property type="term" value="C:cytoplasm"/>
    <property type="evidence" value="ECO:0007669"/>
    <property type="project" value="TreeGrafter"/>
</dbReference>
<dbReference type="GO" id="GO:0008440">
    <property type="term" value="F:inositol-1,4,5-trisphosphate 3-kinase activity"/>
    <property type="evidence" value="ECO:0007669"/>
    <property type="project" value="TreeGrafter"/>
</dbReference>
<keyword evidence="2 8" id="KW-0808">Transferase</keyword>
<dbReference type="EMBL" id="JARGDH010000002">
    <property type="protein sequence ID" value="KAL0275652.1"/>
    <property type="molecule type" value="Genomic_DNA"/>
</dbReference>
<evidence type="ECO:0000256" key="6">
    <source>
        <dbReference type="ARBA" id="ARBA00036164"/>
    </source>
</evidence>
<reference evidence="10" key="1">
    <citation type="journal article" date="2024" name="Gigascience">
        <title>Chromosome-level genome of the poultry shaft louse Menopon gallinae provides insight into the host-switching and adaptive evolution of parasitic lice.</title>
        <authorList>
            <person name="Xu Y."/>
            <person name="Ma L."/>
            <person name="Liu S."/>
            <person name="Liang Y."/>
            <person name="Liu Q."/>
            <person name="He Z."/>
            <person name="Tian L."/>
            <person name="Duan Y."/>
            <person name="Cai W."/>
            <person name="Li H."/>
            <person name="Song F."/>
        </authorList>
    </citation>
    <scope>NUCLEOTIDE SEQUENCE</scope>
    <source>
        <strain evidence="10">Cailab_2023a</strain>
    </source>
</reference>
<dbReference type="SUPFAM" id="SSF56104">
    <property type="entry name" value="SAICAR synthase-like"/>
    <property type="match status" value="1"/>
</dbReference>
<comment type="catalytic activity">
    <reaction evidence="6">
        <text>1D-myo-inositol 1,4,5-trisphosphate + 2 ATP = 1D-myo-inositol 1,3,4,5,6-pentakisphosphate + 2 ADP + 2 H(+)</text>
        <dbReference type="Rhea" id="RHEA:32359"/>
        <dbReference type="ChEBI" id="CHEBI:15378"/>
        <dbReference type="ChEBI" id="CHEBI:30616"/>
        <dbReference type="ChEBI" id="CHEBI:57733"/>
        <dbReference type="ChEBI" id="CHEBI:203600"/>
        <dbReference type="ChEBI" id="CHEBI:456216"/>
        <dbReference type="EC" id="2.7.1.151"/>
    </reaction>
</comment>
<accession>A0AAW2I028</accession>
<evidence type="ECO:0000256" key="2">
    <source>
        <dbReference type="ARBA" id="ARBA00022679"/>
    </source>
</evidence>
<sequence length="435" mass="50138">MFAVLRDYIETEKSNYCFSGLEVSYHTRIVLITCMADCDTSVLEESVQRLGGRPGPVDEHNHSEHDAKMIRNLEDVNQNIVLTDATPLECQVAGHSFRKGSSVGMLCHKDGYVLKSVTAQDEKGEREIKFYEEVQNSIDPLVKELKKFLPRYYGITHFRLNKENLKWIVLENVTHGFVQPCVMDIKIGFQTWDPLATEEKRLSEEKKYRESKRDVGFCIPGFHVYKLSTGEHLKFDREYGKTLNGETVRTSLRTFLNAECGLSRTLVLQLLTKLWKILRWFRMQRKYKFYSSSLLLAYDAVKLKRNAKSQFVNGANSPAVGRHGSSSPSCSQSPSTPGTPPIENWHTMFDNVCRTHSLVNNYEKDLETKRENYRLLLRDLVGCSGTEPNEEWVNVHMIDFAHVFHSNSEDLDNNYLIGLQNLVNIFEEFLVEAHY</sequence>
<keyword evidence="4 8" id="KW-0418">Kinase</keyword>
<evidence type="ECO:0000256" key="3">
    <source>
        <dbReference type="ARBA" id="ARBA00022741"/>
    </source>
</evidence>
<proteinExistence type="inferred from homology"/>
<dbReference type="InterPro" id="IPR005522">
    <property type="entry name" value="IPK"/>
</dbReference>
<evidence type="ECO:0000256" key="5">
    <source>
        <dbReference type="ARBA" id="ARBA00022840"/>
    </source>
</evidence>